<feature type="compositionally biased region" description="Polar residues" evidence="1">
    <location>
        <begin position="552"/>
        <end position="571"/>
    </location>
</feature>
<feature type="region of interest" description="Disordered" evidence="1">
    <location>
        <begin position="511"/>
        <end position="675"/>
    </location>
</feature>
<sequence length="749" mass="86835">MQQDNTTTTKNNNDNEPEPLGLHSLPNEIWYLMLTFLTDKKDKFNFVRCSKYYYFLSFPLRVRGIRFPRDLERVEWVISLFFGDDGRKKEGLLAPVRHCVRSITIDVWNIVDVPDFLPYAARFSPLPPSSSNITSLKISIYYTAYFEYNLFAGLPPLFKSTLPFYDNLTYLDIELVGMTRINGHPRRSRYLDGPGRTCWMFDDASDEMWDIPESDSDSSIIMFSTQEGEQQGEEEEEEEEEEEGEGGADRAHRPPRIRTIKPEPTLSELHDYRLSRLSPKERPIIGPFIFNKDYTYLISDTVHLPKALRTFRFRTGGLWHHSFLIPIKLCDSIESLALEGVDPSSFWKDSNEKKVEEEEEEQEKPPAFWGEEPPVFPRITSLTLSLFDRAKNLDSTFSILFPNITLLKIIITTNEFARLPDIWITDLPDFRYLKHLYMPWPLNNYESAGMKIKDMSPEIEEWLGGGEEWRGRRGKLPALTTIKLKGPLEIERSTERFVEKEACCTISRIPKSNFNSKTEDNNDNNNETGISLSWTGDLIPPKDPDGLDDYSGYSSEASDTQEGNTAFQPFTNHVAEGEDSDDVADTDNDAVSSSPSSDEDDNKYTRKYNPLPRITNNPQAPYPNWGPSQIEEDEDEEEREREREREREQREDDIYPEDPTEYIPLSQPDDDDTQQTIDDYESKMEMQPELDVSCNNPYRTQYEEQEEYDEYYEGEDERIGDQIEGGQLNSQHLRLDSQGYPIYPGSSYN</sequence>
<proteinExistence type="predicted"/>
<feature type="compositionally biased region" description="Basic and acidic residues" evidence="1">
    <location>
        <begin position="640"/>
        <end position="653"/>
    </location>
</feature>
<feature type="region of interest" description="Disordered" evidence="1">
    <location>
        <begin position="225"/>
        <end position="262"/>
    </location>
</feature>
<evidence type="ECO:0000313" key="2">
    <source>
        <dbReference type="EMBL" id="KAK6352585.1"/>
    </source>
</evidence>
<dbReference type="Proteomes" id="UP001373714">
    <property type="component" value="Unassembled WGS sequence"/>
</dbReference>
<feature type="compositionally biased region" description="Low complexity" evidence="1">
    <location>
        <begin position="1"/>
        <end position="14"/>
    </location>
</feature>
<name>A0AAV9V0I0_9PEZI</name>
<reference evidence="2 3" key="1">
    <citation type="submission" date="2019-10" db="EMBL/GenBank/DDBJ databases">
        <authorList>
            <person name="Palmer J.M."/>
        </authorList>
    </citation>
    <scope>NUCLEOTIDE SEQUENCE [LARGE SCALE GENOMIC DNA]</scope>
    <source>
        <strain evidence="2 3">TWF730</strain>
    </source>
</reference>
<comment type="caution">
    <text evidence="2">The sequence shown here is derived from an EMBL/GenBank/DDBJ whole genome shotgun (WGS) entry which is preliminary data.</text>
</comment>
<feature type="compositionally biased region" description="Acidic residues" evidence="1">
    <location>
        <begin position="230"/>
        <end position="246"/>
    </location>
</feature>
<keyword evidence="3" id="KW-1185">Reference proteome</keyword>
<feature type="compositionally biased region" description="Acidic residues" evidence="1">
    <location>
        <begin position="630"/>
        <end position="639"/>
    </location>
</feature>
<dbReference type="EMBL" id="JAVHNS010000006">
    <property type="protein sequence ID" value="KAK6352585.1"/>
    <property type="molecule type" value="Genomic_DNA"/>
</dbReference>
<dbReference type="AlphaFoldDB" id="A0AAV9V0I0"/>
<gene>
    <name evidence="2" type="ORF">TWF730_009408</name>
</gene>
<evidence type="ECO:0000313" key="3">
    <source>
        <dbReference type="Proteomes" id="UP001373714"/>
    </source>
</evidence>
<evidence type="ECO:0008006" key="4">
    <source>
        <dbReference type="Google" id="ProtNLM"/>
    </source>
</evidence>
<feature type="compositionally biased region" description="Acidic residues" evidence="1">
    <location>
        <begin position="577"/>
        <end position="588"/>
    </location>
</feature>
<organism evidence="2 3">
    <name type="scientific">Orbilia blumenaviensis</name>
    <dbReference type="NCBI Taxonomy" id="1796055"/>
    <lineage>
        <taxon>Eukaryota</taxon>
        <taxon>Fungi</taxon>
        <taxon>Dikarya</taxon>
        <taxon>Ascomycota</taxon>
        <taxon>Pezizomycotina</taxon>
        <taxon>Orbiliomycetes</taxon>
        <taxon>Orbiliales</taxon>
        <taxon>Orbiliaceae</taxon>
        <taxon>Orbilia</taxon>
    </lineage>
</organism>
<evidence type="ECO:0000256" key="1">
    <source>
        <dbReference type="SAM" id="MobiDB-lite"/>
    </source>
</evidence>
<protein>
    <recommendedName>
        <fullName evidence="4">F-box domain-containing protein</fullName>
    </recommendedName>
</protein>
<feature type="region of interest" description="Disordered" evidence="1">
    <location>
        <begin position="347"/>
        <end position="368"/>
    </location>
</feature>
<feature type="region of interest" description="Disordered" evidence="1">
    <location>
        <begin position="1"/>
        <end position="20"/>
    </location>
</feature>
<accession>A0AAV9V0I0</accession>